<evidence type="ECO:0000313" key="10">
    <source>
        <dbReference type="Proteomes" id="UP000743370"/>
    </source>
</evidence>
<feature type="domain" description="Terpene synthase N-terminal" evidence="5">
    <location>
        <begin position="47"/>
        <end position="203"/>
    </location>
</feature>
<dbReference type="GO" id="GO:0010333">
    <property type="term" value="F:terpene synthase activity"/>
    <property type="evidence" value="ECO:0007669"/>
    <property type="project" value="InterPro"/>
</dbReference>
<dbReference type="InterPro" id="IPR044814">
    <property type="entry name" value="Terpene_cyclase_plant_C1"/>
</dbReference>
<dbReference type="EMBL" id="CM003371">
    <property type="protein sequence ID" value="KOM31158.1"/>
    <property type="molecule type" value="Genomic_DNA"/>
</dbReference>
<dbReference type="FunFam" id="1.10.600.10:FF:000007">
    <property type="entry name" value="Isoprene synthase, chloroplastic"/>
    <property type="match status" value="1"/>
</dbReference>
<dbReference type="SFLD" id="SFLDS00005">
    <property type="entry name" value="Isoprenoid_Synthase_Type_I"/>
    <property type="match status" value="1"/>
</dbReference>
<reference evidence="7 10" key="3">
    <citation type="submission" date="2020-05" db="EMBL/GenBank/DDBJ databases">
        <title>Vigna angularis (adzuki bean) Var. LongXiaoDou No. 4 denovo assembly.</title>
        <authorList>
            <person name="Xiang H."/>
        </authorList>
    </citation>
    <scope>NUCLEOTIDE SEQUENCE [LARGE SCALE GENOMIC DNA]</scope>
    <source>
        <tissue evidence="7">Leaf</tissue>
    </source>
</reference>
<dbReference type="Gene3D" id="1.50.10.130">
    <property type="entry name" value="Terpene synthase, N-terminal domain"/>
    <property type="match status" value="1"/>
</dbReference>
<organism evidence="8 9">
    <name type="scientific">Phaseolus angularis</name>
    <name type="common">Azuki bean</name>
    <name type="synonym">Vigna angularis</name>
    <dbReference type="NCBI Taxonomy" id="3914"/>
    <lineage>
        <taxon>Eukaryota</taxon>
        <taxon>Viridiplantae</taxon>
        <taxon>Streptophyta</taxon>
        <taxon>Embryophyta</taxon>
        <taxon>Tracheophyta</taxon>
        <taxon>Spermatophyta</taxon>
        <taxon>Magnoliopsida</taxon>
        <taxon>eudicotyledons</taxon>
        <taxon>Gunneridae</taxon>
        <taxon>Pentapetalae</taxon>
        <taxon>rosids</taxon>
        <taxon>fabids</taxon>
        <taxon>Fabales</taxon>
        <taxon>Fabaceae</taxon>
        <taxon>Papilionoideae</taxon>
        <taxon>50 kb inversion clade</taxon>
        <taxon>NPAAA clade</taxon>
        <taxon>indigoferoid/millettioid clade</taxon>
        <taxon>Phaseoleae</taxon>
        <taxon>Vigna</taxon>
    </lineage>
</organism>
<dbReference type="PANTHER" id="PTHR31225:SF0">
    <property type="entry name" value="S-(+)-LINALOOL SYNTHASE, CHLOROPLASTIC"/>
    <property type="match status" value="1"/>
</dbReference>
<dbReference type="GO" id="GO:0000287">
    <property type="term" value="F:magnesium ion binding"/>
    <property type="evidence" value="ECO:0007669"/>
    <property type="project" value="InterPro"/>
</dbReference>
<dbReference type="Proteomes" id="UP000053144">
    <property type="component" value="Chromosome 1"/>
</dbReference>
<dbReference type="AlphaFoldDB" id="A0A0L9TKP1"/>
<dbReference type="PANTHER" id="PTHR31225">
    <property type="entry name" value="OS04G0344100 PROTEIN-RELATED"/>
    <property type="match status" value="1"/>
</dbReference>
<keyword evidence="4" id="KW-0456">Lyase</keyword>
<dbReference type="InterPro" id="IPR036965">
    <property type="entry name" value="Terpene_synth_N_sf"/>
</dbReference>
<dbReference type="SUPFAM" id="SSF48239">
    <property type="entry name" value="Terpenoid cyclases/Protein prenyltransferases"/>
    <property type="match status" value="1"/>
</dbReference>
<evidence type="ECO:0000259" key="5">
    <source>
        <dbReference type="Pfam" id="PF01397"/>
    </source>
</evidence>
<dbReference type="Gramene" id="KOM31158">
    <property type="protein sequence ID" value="KOM31158"/>
    <property type="gene ID" value="LR48_Vigan01g071300"/>
</dbReference>
<evidence type="ECO:0000256" key="3">
    <source>
        <dbReference type="ARBA" id="ARBA00022842"/>
    </source>
</evidence>
<reference evidence="8" key="2">
    <citation type="submission" date="2015-02" db="EMBL/GenBank/DDBJ databases">
        <authorList>
            <person name="Chooi Y.-H."/>
        </authorList>
    </citation>
    <scope>NUCLEOTIDE SEQUENCE</scope>
    <source>
        <tissue evidence="8">Seedling</tissue>
    </source>
</reference>
<dbReference type="Gene3D" id="1.10.600.10">
    <property type="entry name" value="Farnesyl Diphosphate Synthase"/>
    <property type="match status" value="1"/>
</dbReference>
<dbReference type="SFLD" id="SFLDG01019">
    <property type="entry name" value="Terpene_Cyclase_Like_1_C_Termi"/>
    <property type="match status" value="1"/>
</dbReference>
<dbReference type="Proteomes" id="UP000743370">
    <property type="component" value="Unassembled WGS sequence"/>
</dbReference>
<sequence>MALHFESCIFSSKPQIVAPNSQLSGYHNPAKPDALHLANKWNFVQEESSNTQLYKTGNLSTNLSEKVEVVKNEVWKTVDESSFEGLCMIDVMQRLNIDYHFQDEIETFLEKQYAKYSSVGSGYGNHIHEIALRFRLFRQHGYFEPAEVFEKLTNKEREIRPELSENIKGMVDIYEASQLAVAGEDILAEAEIFSGKVLKEKVDCIDSHGDQFVKRTLEHPFHKSLPLFTARKFLGDFHDKNLWLSSFREIAKMDFSLLQFSYHREIGQITKWWTELGLANELVYARNQPLKWYIWSLACFSDRSFSEERIELTKPISLIYIIDDIFDVYGTLDELTLFTEAVCRWDITAVEQLPDYMKTCFSVLYNLTNEISSKVYQKHGWNPIHSLQNAWKRLCKAFLVEAKWFGSGKLPSAEEYLENGIVSSGVHIVMVHTFFLLGEGLTEENVEIIDGNPDIISSPATILRLWDDLGNAQDENQKGNDGSYVNCLMMEKPEYTREVARERVMSKMSDAWKSLNQECLFHKHFHSTFTKASLNLARMVPLMYSYDDRQSLPGLEEQVKSLLYDNFL</sequence>
<protein>
    <submittedName>
        <fullName evidence="7">(3S,6E)-nerolidol synthase</fullName>
    </submittedName>
</protein>
<gene>
    <name evidence="7" type="ORF">HKW66_Vig0007250</name>
    <name evidence="8" type="ORF">LR48_Vigan01g071300</name>
</gene>
<comment type="cofactor">
    <cofactor evidence="1">
        <name>Mg(2+)</name>
        <dbReference type="ChEBI" id="CHEBI:18420"/>
    </cofactor>
</comment>
<evidence type="ECO:0000313" key="8">
    <source>
        <dbReference type="EMBL" id="KOM31158.1"/>
    </source>
</evidence>
<evidence type="ECO:0000256" key="4">
    <source>
        <dbReference type="ARBA" id="ARBA00023239"/>
    </source>
</evidence>
<dbReference type="OrthoDB" id="1921927at2759"/>
<dbReference type="Pfam" id="PF01397">
    <property type="entry name" value="Terpene_synth"/>
    <property type="match status" value="1"/>
</dbReference>
<dbReference type="InterPro" id="IPR050148">
    <property type="entry name" value="Terpene_synthase-like"/>
</dbReference>
<accession>A0A0L9TKP1</accession>
<dbReference type="Pfam" id="PF03936">
    <property type="entry name" value="Terpene_synth_C"/>
    <property type="match status" value="1"/>
</dbReference>
<evidence type="ECO:0000313" key="7">
    <source>
        <dbReference type="EMBL" id="KAG2410060.1"/>
    </source>
</evidence>
<name>A0A0L9TKP1_PHAAN</name>
<dbReference type="InterPro" id="IPR008949">
    <property type="entry name" value="Isoprenoid_synthase_dom_sf"/>
</dbReference>
<dbReference type="EMBL" id="JABFOF010000001">
    <property type="protein sequence ID" value="KAG2410060.1"/>
    <property type="molecule type" value="Genomic_DNA"/>
</dbReference>
<dbReference type="OMA" id="MMTAIQG"/>
<evidence type="ECO:0000313" key="9">
    <source>
        <dbReference type="Proteomes" id="UP000053144"/>
    </source>
</evidence>
<keyword evidence="3" id="KW-0460">Magnesium</keyword>
<dbReference type="InterPro" id="IPR001906">
    <property type="entry name" value="Terpene_synth_N"/>
</dbReference>
<evidence type="ECO:0000256" key="2">
    <source>
        <dbReference type="ARBA" id="ARBA00022723"/>
    </source>
</evidence>
<evidence type="ECO:0000256" key="1">
    <source>
        <dbReference type="ARBA" id="ARBA00001946"/>
    </source>
</evidence>
<evidence type="ECO:0000259" key="6">
    <source>
        <dbReference type="Pfam" id="PF03936"/>
    </source>
</evidence>
<dbReference type="CDD" id="cd00684">
    <property type="entry name" value="Terpene_cyclase_plant_C1"/>
    <property type="match status" value="1"/>
</dbReference>
<reference evidence="9" key="1">
    <citation type="journal article" date="2015" name="Proc. Natl. Acad. Sci. U.S.A.">
        <title>Genome sequencing of adzuki bean (Vigna angularis) provides insight into high starch and low fat accumulation and domestication.</title>
        <authorList>
            <person name="Yang K."/>
            <person name="Tian Z."/>
            <person name="Chen C."/>
            <person name="Luo L."/>
            <person name="Zhao B."/>
            <person name="Wang Z."/>
            <person name="Yu L."/>
            <person name="Li Y."/>
            <person name="Sun Y."/>
            <person name="Li W."/>
            <person name="Chen Y."/>
            <person name="Li Y."/>
            <person name="Zhang Y."/>
            <person name="Ai D."/>
            <person name="Zhao J."/>
            <person name="Shang C."/>
            <person name="Ma Y."/>
            <person name="Wu B."/>
            <person name="Wang M."/>
            <person name="Gao L."/>
            <person name="Sun D."/>
            <person name="Zhang P."/>
            <person name="Guo F."/>
            <person name="Wang W."/>
            <person name="Li Y."/>
            <person name="Wang J."/>
            <person name="Varshney R.K."/>
            <person name="Wang J."/>
            <person name="Ling H.Q."/>
            <person name="Wan P."/>
        </authorList>
    </citation>
    <scope>NUCLEOTIDE SEQUENCE</scope>
    <source>
        <strain evidence="9">cv. Jingnong 6</strain>
    </source>
</reference>
<dbReference type="InterPro" id="IPR034741">
    <property type="entry name" value="Terpene_cyclase-like_1_C"/>
</dbReference>
<keyword evidence="2" id="KW-0479">Metal-binding</keyword>
<feature type="domain" description="Terpene synthase metal-binding" evidence="6">
    <location>
        <begin position="275"/>
        <end position="513"/>
    </location>
</feature>
<dbReference type="GO" id="GO:0016102">
    <property type="term" value="P:diterpenoid biosynthetic process"/>
    <property type="evidence" value="ECO:0007669"/>
    <property type="project" value="InterPro"/>
</dbReference>
<proteinExistence type="predicted"/>
<dbReference type="KEGG" id="var:108338184"/>
<dbReference type="STRING" id="3914.A0A0L9TKP1"/>
<dbReference type="SUPFAM" id="SSF48576">
    <property type="entry name" value="Terpenoid synthases"/>
    <property type="match status" value="1"/>
</dbReference>
<dbReference type="InterPro" id="IPR008930">
    <property type="entry name" value="Terpenoid_cyclase/PrenylTrfase"/>
</dbReference>
<dbReference type="InterPro" id="IPR005630">
    <property type="entry name" value="Terpene_synthase_metal-bd"/>
</dbReference>